<protein>
    <recommendedName>
        <fullName evidence="1">HAT C-terminal dimerisation domain-containing protein</fullName>
    </recommendedName>
</protein>
<dbReference type="PANTHER" id="PTHR37162">
    <property type="entry name" value="HAT FAMILY DIMERISATION DOMAINCONTAINING PROTEIN-RELATED"/>
    <property type="match status" value="1"/>
</dbReference>
<gene>
    <name evidence="2" type="ORF">RRG08_025125</name>
</gene>
<evidence type="ECO:0000313" key="3">
    <source>
        <dbReference type="Proteomes" id="UP001283361"/>
    </source>
</evidence>
<keyword evidence="3" id="KW-1185">Reference proteome</keyword>
<dbReference type="Pfam" id="PF05699">
    <property type="entry name" value="Dimer_Tnp_hAT"/>
    <property type="match status" value="1"/>
</dbReference>
<sequence>MMSSSSPLCIYHVNLETVILDAIFAYENHAWPPSLASNSMMHHTSKPDLLECLESLLPQPEFIPKVDVDEVKACKPGNGGVDKVGLIDTMGMSRFQQYLISPGSLPAVFQATASLERGETPAIPNPLPYGVATNVTDSLAFASINAANADNTCAPRISPPSFKDRVSQQQAMVCSFISEHTLPFSIAPHLIKFAQALASDHKALQALSMERFCATYKLTHGVHEVTRKRIVNKLRTVPFSINLDEATSKSNKKRVLNILVCYFDSDTGESVTHLYSSVELVVVNASTVHAAVVGKLKEDGIPLQNLISSLSDSAAYMRGTHNGYEAKLRSDAPHLLKIDGDMCHHIHNIAREFSTQLDPDNHLARLLDDIHRDFVYSPDIREDFGSICKILGVTDKQPKERVSHRWLSLLDTTQIFDEMLDPLTLLYYSWLGRKDKDLYKDEVVSIYMKHKVMATGRQHILSIMRRLGLKNMTLLGKKRKQRVCTNMFDKRRDTQLLAKAVISILPMFKRFILAFETKRPMLHKLHDNLKGLFQEFIKCFIKAQDVRESSKYLQDMNLNDGEKHIPTNHIFTGKCDAVLQNCKKDVAHAFRSQLKRAFVSTAQYMQKKLPLHHGLLSTLSLLDPLAFGQTETGVILKRLPPFFPTIQAPDFNEEVMRMQSDMDIIVGSDADLDVWWNSVFKLKRYPSVEKVVTACLSIFTGPRVEQSFSLMNTIISQRTSSLNISTYEAILCIKYHLLALKTNSIKLYARTDAIFSPVDASIAWHLQTAYTRYKKNLNIRKKEMEERDQQIGCKRKASAETEACPSFKLQRTA</sequence>
<dbReference type="AlphaFoldDB" id="A0AAE1DMJ1"/>
<dbReference type="GO" id="GO:0046983">
    <property type="term" value="F:protein dimerization activity"/>
    <property type="evidence" value="ECO:0007669"/>
    <property type="project" value="InterPro"/>
</dbReference>
<dbReference type="Proteomes" id="UP001283361">
    <property type="component" value="Unassembled WGS sequence"/>
</dbReference>
<reference evidence="2" key="1">
    <citation type="journal article" date="2023" name="G3 (Bethesda)">
        <title>A reference genome for the long-term kleptoplast-retaining sea slug Elysia crispata morphotype clarki.</title>
        <authorList>
            <person name="Eastman K.E."/>
            <person name="Pendleton A.L."/>
            <person name="Shaikh M.A."/>
            <person name="Suttiyut T."/>
            <person name="Ogas R."/>
            <person name="Tomko P."/>
            <person name="Gavelis G."/>
            <person name="Widhalm J.R."/>
            <person name="Wisecaver J.H."/>
        </authorList>
    </citation>
    <scope>NUCLEOTIDE SEQUENCE</scope>
    <source>
        <strain evidence="2">ECLA1</strain>
    </source>
</reference>
<feature type="domain" description="HAT C-terminal dimerisation" evidence="1">
    <location>
        <begin position="653"/>
        <end position="735"/>
    </location>
</feature>
<name>A0AAE1DMJ1_9GAST</name>
<dbReference type="InterPro" id="IPR008906">
    <property type="entry name" value="HATC_C_dom"/>
</dbReference>
<evidence type="ECO:0000313" key="2">
    <source>
        <dbReference type="EMBL" id="KAK3775907.1"/>
    </source>
</evidence>
<accession>A0AAE1DMJ1</accession>
<dbReference type="SUPFAM" id="SSF53098">
    <property type="entry name" value="Ribonuclease H-like"/>
    <property type="match status" value="1"/>
</dbReference>
<evidence type="ECO:0000259" key="1">
    <source>
        <dbReference type="Pfam" id="PF05699"/>
    </source>
</evidence>
<proteinExistence type="predicted"/>
<comment type="caution">
    <text evidence="2">The sequence shown here is derived from an EMBL/GenBank/DDBJ whole genome shotgun (WGS) entry which is preliminary data.</text>
</comment>
<dbReference type="EMBL" id="JAWDGP010003259">
    <property type="protein sequence ID" value="KAK3775907.1"/>
    <property type="molecule type" value="Genomic_DNA"/>
</dbReference>
<dbReference type="InterPro" id="IPR012337">
    <property type="entry name" value="RNaseH-like_sf"/>
</dbReference>
<dbReference type="PANTHER" id="PTHR37162:SF1">
    <property type="entry name" value="BED-TYPE DOMAIN-CONTAINING PROTEIN"/>
    <property type="match status" value="1"/>
</dbReference>
<organism evidence="2 3">
    <name type="scientific">Elysia crispata</name>
    <name type="common">lettuce slug</name>
    <dbReference type="NCBI Taxonomy" id="231223"/>
    <lineage>
        <taxon>Eukaryota</taxon>
        <taxon>Metazoa</taxon>
        <taxon>Spiralia</taxon>
        <taxon>Lophotrochozoa</taxon>
        <taxon>Mollusca</taxon>
        <taxon>Gastropoda</taxon>
        <taxon>Heterobranchia</taxon>
        <taxon>Euthyneura</taxon>
        <taxon>Panpulmonata</taxon>
        <taxon>Sacoglossa</taxon>
        <taxon>Placobranchoidea</taxon>
        <taxon>Plakobranchidae</taxon>
        <taxon>Elysia</taxon>
    </lineage>
</organism>